<dbReference type="EMBL" id="JAKOGI010000851">
    <property type="protein sequence ID" value="KAJ8429862.1"/>
    <property type="molecule type" value="Genomic_DNA"/>
</dbReference>
<evidence type="ECO:0000313" key="2">
    <source>
        <dbReference type="Proteomes" id="UP001153076"/>
    </source>
</evidence>
<dbReference type="Proteomes" id="UP001153076">
    <property type="component" value="Unassembled WGS sequence"/>
</dbReference>
<sequence>MADSQPHLTEKGWRLGFSTGRQELARGAKEIQEKKAERVKIRRYKRIWEGKQVIMWITREQGLKRVDREKVVNLFSAIIHELHAYTDKLGKFLAIRKDKEKFLHSISFEGKSEIGSSQNNKKVEVVIGLMLKMGMGLRIAEGSFDGGSAFPAVSIAQGDKCLWDLSKLVVCGDFCVSPNVEGAIIKGYVKF</sequence>
<reference evidence="1" key="1">
    <citation type="submission" date="2022-04" db="EMBL/GenBank/DDBJ databases">
        <title>Carnegiea gigantea Genome sequencing and assembly v2.</title>
        <authorList>
            <person name="Copetti D."/>
            <person name="Sanderson M.J."/>
            <person name="Burquez A."/>
            <person name="Wojciechowski M.F."/>
        </authorList>
    </citation>
    <scope>NUCLEOTIDE SEQUENCE</scope>
    <source>
        <strain evidence="1">SGP5-SGP5p</strain>
        <tissue evidence="1">Aerial part</tissue>
    </source>
</reference>
<dbReference type="AlphaFoldDB" id="A0A9Q1JRV5"/>
<organism evidence="1 2">
    <name type="scientific">Carnegiea gigantea</name>
    <dbReference type="NCBI Taxonomy" id="171969"/>
    <lineage>
        <taxon>Eukaryota</taxon>
        <taxon>Viridiplantae</taxon>
        <taxon>Streptophyta</taxon>
        <taxon>Embryophyta</taxon>
        <taxon>Tracheophyta</taxon>
        <taxon>Spermatophyta</taxon>
        <taxon>Magnoliopsida</taxon>
        <taxon>eudicotyledons</taxon>
        <taxon>Gunneridae</taxon>
        <taxon>Pentapetalae</taxon>
        <taxon>Caryophyllales</taxon>
        <taxon>Cactineae</taxon>
        <taxon>Cactaceae</taxon>
        <taxon>Cactoideae</taxon>
        <taxon>Echinocereeae</taxon>
        <taxon>Carnegiea</taxon>
    </lineage>
</organism>
<keyword evidence="2" id="KW-1185">Reference proteome</keyword>
<dbReference type="OrthoDB" id="2161133at2759"/>
<protein>
    <submittedName>
        <fullName evidence="1">Uncharacterized protein</fullName>
    </submittedName>
</protein>
<gene>
    <name evidence="1" type="ORF">Cgig2_010642</name>
</gene>
<proteinExistence type="predicted"/>
<name>A0A9Q1JRV5_9CARY</name>
<accession>A0A9Q1JRV5</accession>
<comment type="caution">
    <text evidence="1">The sequence shown here is derived from an EMBL/GenBank/DDBJ whole genome shotgun (WGS) entry which is preliminary data.</text>
</comment>
<evidence type="ECO:0000313" key="1">
    <source>
        <dbReference type="EMBL" id="KAJ8429862.1"/>
    </source>
</evidence>